<reference evidence="1" key="1">
    <citation type="journal article" date="2021" name="New Phytol.">
        <title>Evolutionary innovations through gain and loss of genes in the ectomycorrhizal Boletales.</title>
        <authorList>
            <person name="Wu G."/>
            <person name="Miyauchi S."/>
            <person name="Morin E."/>
            <person name="Kuo A."/>
            <person name="Drula E."/>
            <person name="Varga T."/>
            <person name="Kohler A."/>
            <person name="Feng B."/>
            <person name="Cao Y."/>
            <person name="Lipzen A."/>
            <person name="Daum C."/>
            <person name="Hundley H."/>
            <person name="Pangilinan J."/>
            <person name="Johnson J."/>
            <person name="Barry K."/>
            <person name="LaButti K."/>
            <person name="Ng V."/>
            <person name="Ahrendt S."/>
            <person name="Min B."/>
            <person name="Choi I.G."/>
            <person name="Park H."/>
            <person name="Plett J.M."/>
            <person name="Magnuson J."/>
            <person name="Spatafora J.W."/>
            <person name="Nagy L.G."/>
            <person name="Henrissat B."/>
            <person name="Grigoriev I.V."/>
            <person name="Yang Z.L."/>
            <person name="Xu J."/>
            <person name="Martin F.M."/>
        </authorList>
    </citation>
    <scope>NUCLEOTIDE SEQUENCE</scope>
    <source>
        <strain evidence="1">ATCC 28755</strain>
    </source>
</reference>
<dbReference type="EMBL" id="MU268444">
    <property type="protein sequence ID" value="KAH7904526.1"/>
    <property type="molecule type" value="Genomic_DNA"/>
</dbReference>
<sequence>MTNLDGRNQWGEKEYPKDAALYAAFEQYAKENSGSGLKAEEQLVRLKSEFGLDIRRSKLYELRKRLSVKSVRKNIGSSAQEQVQAVLDVKANDLAGKWGVAQVRQRLANQGTLIKRDNVRQILHDHFDLEFEKRFVGHMDGLRRIPLDCLGPWHQEHLDGHEKLAEQALRMGEGVSLPIYGGKDQYSSFVPYLRVLPNVRCARTIAHAFLDFVEEYGCIPLQLTTDKGSEIGEMVRCHERLRLNAAPEFTIERWPAAIQVQSKHNTPIEGFWRWKRAGEGHSIKSAIFIGKDAGLFNPNNHMHVQVFRWLWPPLVQERLDEFREYWNNHRLSPQKHKLLPSGTSPRQMWLAPESVRANARNCSISVDTNLVRQLREELGGAEERERLMNFVDAEFKAAADDALGQLGYPIITLSSAWDVFVAVVDILTHV</sequence>
<keyword evidence="2" id="KW-1185">Reference proteome</keyword>
<dbReference type="Proteomes" id="UP000790377">
    <property type="component" value="Unassembled WGS sequence"/>
</dbReference>
<accession>A0ACB7ZTY0</accession>
<evidence type="ECO:0000313" key="1">
    <source>
        <dbReference type="EMBL" id="KAH7904526.1"/>
    </source>
</evidence>
<evidence type="ECO:0000313" key="2">
    <source>
        <dbReference type="Proteomes" id="UP000790377"/>
    </source>
</evidence>
<proteinExistence type="predicted"/>
<protein>
    <submittedName>
        <fullName evidence="1">Uncharacterized protein</fullName>
    </submittedName>
</protein>
<name>A0ACB7ZTY0_9AGAM</name>
<organism evidence="1 2">
    <name type="scientific">Hygrophoropsis aurantiaca</name>
    <dbReference type="NCBI Taxonomy" id="72124"/>
    <lineage>
        <taxon>Eukaryota</taxon>
        <taxon>Fungi</taxon>
        <taxon>Dikarya</taxon>
        <taxon>Basidiomycota</taxon>
        <taxon>Agaricomycotina</taxon>
        <taxon>Agaricomycetes</taxon>
        <taxon>Agaricomycetidae</taxon>
        <taxon>Boletales</taxon>
        <taxon>Coniophorineae</taxon>
        <taxon>Hygrophoropsidaceae</taxon>
        <taxon>Hygrophoropsis</taxon>
    </lineage>
</organism>
<comment type="caution">
    <text evidence="1">The sequence shown here is derived from an EMBL/GenBank/DDBJ whole genome shotgun (WGS) entry which is preliminary data.</text>
</comment>
<gene>
    <name evidence="1" type="ORF">BJ138DRAFT_1119331</name>
</gene>